<comment type="caution">
    <text evidence="3">The sequence shown here is derived from an EMBL/GenBank/DDBJ whole genome shotgun (WGS) entry which is preliminary data.</text>
</comment>
<dbReference type="PRINTS" id="PR01217">
    <property type="entry name" value="PRICHEXTENSN"/>
</dbReference>
<dbReference type="Pfam" id="PF24707">
    <property type="entry name" value="Swc3"/>
    <property type="match status" value="1"/>
</dbReference>
<feature type="compositionally biased region" description="Low complexity" evidence="1">
    <location>
        <begin position="338"/>
        <end position="349"/>
    </location>
</feature>
<evidence type="ECO:0000259" key="2">
    <source>
        <dbReference type="Pfam" id="PF24707"/>
    </source>
</evidence>
<dbReference type="PANTHER" id="PTHR28108:SF1">
    <property type="entry name" value="SWR1-COMPLEX PROTEIN 3"/>
    <property type="match status" value="1"/>
</dbReference>
<dbReference type="PANTHER" id="PTHR28108">
    <property type="entry name" value="SWR1-COMPLEX PROTEIN 3"/>
    <property type="match status" value="1"/>
</dbReference>
<gene>
    <name evidence="3" type="ORF">E8E12_007097</name>
</gene>
<feature type="region of interest" description="Disordered" evidence="1">
    <location>
        <begin position="179"/>
        <end position="262"/>
    </location>
</feature>
<evidence type="ECO:0000313" key="4">
    <source>
        <dbReference type="Proteomes" id="UP000758155"/>
    </source>
</evidence>
<keyword evidence="4" id="KW-1185">Reference proteome</keyword>
<feature type="compositionally biased region" description="Polar residues" evidence="1">
    <location>
        <begin position="760"/>
        <end position="780"/>
    </location>
</feature>
<feature type="region of interest" description="Disordered" evidence="1">
    <location>
        <begin position="125"/>
        <end position="145"/>
    </location>
</feature>
<feature type="compositionally biased region" description="Pro residues" evidence="1">
    <location>
        <begin position="410"/>
        <end position="432"/>
    </location>
</feature>
<feature type="compositionally biased region" description="Low complexity" evidence="1">
    <location>
        <begin position="527"/>
        <end position="542"/>
    </location>
</feature>
<dbReference type="InterPro" id="IPR057558">
    <property type="entry name" value="Swc3_dom"/>
</dbReference>
<feature type="compositionally biased region" description="Pro residues" evidence="1">
    <location>
        <begin position="517"/>
        <end position="526"/>
    </location>
</feature>
<feature type="compositionally biased region" description="Low complexity" evidence="1">
    <location>
        <begin position="199"/>
        <end position="216"/>
    </location>
</feature>
<dbReference type="GO" id="GO:0140849">
    <property type="term" value="F:ATP-dependent H2AZ histone chaperone activity"/>
    <property type="evidence" value="ECO:0007669"/>
    <property type="project" value="InterPro"/>
</dbReference>
<feature type="compositionally biased region" description="Basic and acidic residues" evidence="1">
    <location>
        <begin position="131"/>
        <end position="145"/>
    </location>
</feature>
<feature type="region of interest" description="Disordered" evidence="1">
    <location>
        <begin position="760"/>
        <end position="789"/>
    </location>
</feature>
<feature type="compositionally biased region" description="Low complexity" evidence="1">
    <location>
        <begin position="551"/>
        <end position="563"/>
    </location>
</feature>
<dbReference type="AlphaFoldDB" id="A0A9P4WRA0"/>
<feature type="region of interest" description="Disordered" evidence="1">
    <location>
        <begin position="300"/>
        <end position="457"/>
    </location>
</feature>
<feature type="region of interest" description="Disordered" evidence="1">
    <location>
        <begin position="510"/>
        <end position="565"/>
    </location>
</feature>
<feature type="compositionally biased region" description="Pro residues" evidence="1">
    <location>
        <begin position="241"/>
        <end position="253"/>
    </location>
</feature>
<name>A0A9P4WRA0_9PLEO</name>
<feature type="region of interest" description="Disordered" evidence="1">
    <location>
        <begin position="47"/>
        <end position="66"/>
    </location>
</feature>
<dbReference type="InterPro" id="IPR037651">
    <property type="entry name" value="Swc3"/>
</dbReference>
<feature type="region of interest" description="Disordered" evidence="1">
    <location>
        <begin position="711"/>
        <end position="743"/>
    </location>
</feature>
<feature type="domain" description="SWR1-complex protein 3" evidence="2">
    <location>
        <begin position="68"/>
        <end position="179"/>
    </location>
</feature>
<dbReference type="EMBL" id="SWKV01000026">
    <property type="protein sequence ID" value="KAF3040306.1"/>
    <property type="molecule type" value="Genomic_DNA"/>
</dbReference>
<protein>
    <recommendedName>
        <fullName evidence="2">SWR1-complex protein 3 domain-containing protein</fullName>
    </recommendedName>
</protein>
<evidence type="ECO:0000313" key="3">
    <source>
        <dbReference type="EMBL" id="KAF3040306.1"/>
    </source>
</evidence>
<dbReference type="GO" id="GO:0000812">
    <property type="term" value="C:Swr1 complex"/>
    <property type="evidence" value="ECO:0007669"/>
    <property type="project" value="InterPro"/>
</dbReference>
<proteinExistence type="predicted"/>
<feature type="region of interest" description="Disordered" evidence="1">
    <location>
        <begin position="1"/>
        <end position="40"/>
    </location>
</feature>
<feature type="compositionally biased region" description="Basic and acidic residues" evidence="1">
    <location>
        <begin position="1"/>
        <end position="16"/>
    </location>
</feature>
<feature type="compositionally biased region" description="Pro residues" evidence="1">
    <location>
        <begin position="350"/>
        <end position="390"/>
    </location>
</feature>
<dbReference type="Proteomes" id="UP000758155">
    <property type="component" value="Unassembled WGS sequence"/>
</dbReference>
<reference evidence="3" key="1">
    <citation type="submission" date="2019-04" db="EMBL/GenBank/DDBJ databases">
        <title>Sequencing of skin fungus with MAO and IRED activity.</title>
        <authorList>
            <person name="Marsaioli A.J."/>
            <person name="Bonatto J.M.C."/>
            <person name="Reis Junior O."/>
        </authorList>
    </citation>
    <scope>NUCLEOTIDE SEQUENCE</scope>
    <source>
        <strain evidence="3">28M1</strain>
    </source>
</reference>
<evidence type="ECO:0000256" key="1">
    <source>
        <dbReference type="SAM" id="MobiDB-lite"/>
    </source>
</evidence>
<accession>A0A9P4WRA0</accession>
<sequence length="789" mass="85698">MTEPRRSTRARAREEAAPEAPETPSEKPAKGAKSTLKRKRTTIAVKDSAPGTPVVGEAAQQAPKQTLPLRIAEGQPLPTLSEPQPLDLSPAEWQNIQQSGVLSASLQRSRAVWVSGVNFRTFHKKHAMPKKVSERTEADKAGKARQKEIEKNFPQVGTMDAQLVIEPHTFPIKLYAPKEGSRPAQKKMPPPPQQYGAWPNHSQHNQHPPQYQQYNQPPYPPKQQPHPRPPPPKPVQQAPPQTAPGPASTPAPDPVIHMLAARAGTDPELKAVMKIVAAGQASKEQLEFFQTHINELTEILEKNKKAKAPLPLPPTPGPPKQQAPSPAPPKQQTPSAPPKSQASSTVTPKPQTPTPAPPKQSPAPAPAPTPSPAPPKQQAPTPAAPPPRLAPPAQQLQQAPPPTAASKPFSPAPPQTQQQRPPPPQSRPPHPNTYPVKNYNQPPYYNHPSPHYAPSQPPRVTYRPLTFEFVEGNGDRFYFPSYSFMEWLPNGSGAKFSFLVTKLKPKPEGAVKTLSTPVPPQTPQTPGPADTAAVSNANGPSNSPFPPTPGGPTATPMSMPPTAYVAPPRIEDFDERNDMKDIEFYQPVTVLVLTDEHEVKSALPRAIRPPSVVEKYMEEVFDTCKRAEETYLAFRLPKDGNIEIDTGTKSGEVTPSVGTPTVDVTMGGIGPAVAEKRRIKMTSLMQPFSVFDFTPPASPTKFSNTMKWLKGTPTSVPLPPSPTKSQHWSDDDSNSTSSTDYPTITQSNFCKAMRSLQKKSSTFALQPKPSSSPLATTPLDTPQREIANC</sequence>
<organism evidence="3 4">
    <name type="scientific">Didymella heteroderae</name>
    <dbReference type="NCBI Taxonomy" id="1769908"/>
    <lineage>
        <taxon>Eukaryota</taxon>
        <taxon>Fungi</taxon>
        <taxon>Dikarya</taxon>
        <taxon>Ascomycota</taxon>
        <taxon>Pezizomycotina</taxon>
        <taxon>Dothideomycetes</taxon>
        <taxon>Pleosporomycetidae</taxon>
        <taxon>Pleosporales</taxon>
        <taxon>Pleosporineae</taxon>
        <taxon>Didymellaceae</taxon>
        <taxon>Didymella</taxon>
    </lineage>
</organism>
<dbReference type="OrthoDB" id="5338195at2759"/>
<feature type="compositionally biased region" description="Pro residues" evidence="1">
    <location>
        <begin position="217"/>
        <end position="234"/>
    </location>
</feature>
<feature type="compositionally biased region" description="Pro residues" evidence="1">
    <location>
        <begin position="310"/>
        <end position="337"/>
    </location>
</feature>